<proteinExistence type="predicted"/>
<evidence type="ECO:0000256" key="1">
    <source>
        <dbReference type="SAM" id="MobiDB-lite"/>
    </source>
</evidence>
<organism evidence="2">
    <name type="scientific">uncultured Caudovirales phage</name>
    <dbReference type="NCBI Taxonomy" id="2100421"/>
    <lineage>
        <taxon>Viruses</taxon>
        <taxon>Duplodnaviria</taxon>
        <taxon>Heunggongvirae</taxon>
        <taxon>Uroviricota</taxon>
        <taxon>Caudoviricetes</taxon>
        <taxon>Peduoviridae</taxon>
        <taxon>Maltschvirus</taxon>
        <taxon>Maltschvirus maltsch</taxon>
    </lineage>
</organism>
<dbReference type="EMBL" id="LR796688">
    <property type="protein sequence ID" value="CAB4159689.1"/>
    <property type="molecule type" value="Genomic_DNA"/>
</dbReference>
<protein>
    <submittedName>
        <fullName evidence="2">Uncharacterized protein</fullName>
    </submittedName>
</protein>
<reference evidence="2" key="1">
    <citation type="submission" date="2020-04" db="EMBL/GenBank/DDBJ databases">
        <authorList>
            <person name="Chiriac C."/>
            <person name="Salcher M."/>
            <person name="Ghai R."/>
            <person name="Kavagutti S V."/>
        </authorList>
    </citation>
    <scope>NUCLEOTIDE SEQUENCE</scope>
</reference>
<feature type="region of interest" description="Disordered" evidence="1">
    <location>
        <begin position="88"/>
        <end position="109"/>
    </location>
</feature>
<sequence>MFNLSEYQTCAERLELFWKEHPDGRIDTKLIEATGGRFIVQAYVYRTEVDQHPWASGLAEETIAGRGVNATSALENAETSALARALANAGYSPKGDPSKRASREEMSKVEAASQVKAKIDEVKAKMSETSGEYIPVVKEEDPWTIKPATMPPTMGEAVATVKEIIGGQTEKDIPRCQHGDMIWKTGQTKAGKPWGHFKCPYAVTGELTRCPSPNDVIWYEINKEGAWQRQKARA</sequence>
<feature type="compositionally biased region" description="Basic and acidic residues" evidence="1">
    <location>
        <begin position="96"/>
        <end position="108"/>
    </location>
</feature>
<name>A0A6J5NJY7_9CAUD</name>
<evidence type="ECO:0000313" key="2">
    <source>
        <dbReference type="EMBL" id="CAB4159689.1"/>
    </source>
</evidence>
<accession>A0A6J5NJY7</accession>
<gene>
    <name evidence="2" type="ORF">UFOVP717_14</name>
</gene>